<evidence type="ECO:0000313" key="4">
    <source>
        <dbReference type="EMBL" id="MCT7966958.1"/>
    </source>
</evidence>
<evidence type="ECO:0000256" key="1">
    <source>
        <dbReference type="ARBA" id="ARBA00022679"/>
    </source>
</evidence>
<dbReference type="CDD" id="cd04301">
    <property type="entry name" value="NAT_SF"/>
    <property type="match status" value="1"/>
</dbReference>
<gene>
    <name evidence="4" type="ORF">NG799_11490</name>
</gene>
<sequence length="185" mass="20852">MINIIDLGDRLDTLLQPVSELLLEGFRENWPKAWPTIDAATEEVLDSLSEDKISRVALNEAGKVVGWIGGISQYHGHVWEVHPLVVAADDRRQGIGRTLLHDLEEQVRKLGGLTLWLGTDDETNMTSLSGVNLYPNLWEKIRYIQNLRNHPYQFYQKCGFQIVGVMPDANGRGKPDIYMAKSVGL</sequence>
<accession>A0ABT2MQE3</accession>
<evidence type="ECO:0000259" key="3">
    <source>
        <dbReference type="PROSITE" id="PS51186"/>
    </source>
</evidence>
<proteinExistence type="predicted"/>
<dbReference type="Pfam" id="PF00583">
    <property type="entry name" value="Acetyltransf_1"/>
    <property type="match status" value="1"/>
</dbReference>
<organism evidence="4 5">
    <name type="scientific">Laspinema palackyanum D2a</name>
    <dbReference type="NCBI Taxonomy" id="2953684"/>
    <lineage>
        <taxon>Bacteria</taxon>
        <taxon>Bacillati</taxon>
        <taxon>Cyanobacteriota</taxon>
        <taxon>Cyanophyceae</taxon>
        <taxon>Oscillatoriophycideae</taxon>
        <taxon>Oscillatoriales</taxon>
        <taxon>Laspinemataceae</taxon>
        <taxon>Laspinema</taxon>
        <taxon>Laspinema palackyanum</taxon>
    </lineage>
</organism>
<keyword evidence="1" id="KW-0808">Transferase</keyword>
<dbReference type="SUPFAM" id="SSF55729">
    <property type="entry name" value="Acyl-CoA N-acyltransferases (Nat)"/>
    <property type="match status" value="1"/>
</dbReference>
<dbReference type="RefSeq" id="WP_368006575.1">
    <property type="nucleotide sequence ID" value="NZ_JAMXFF010000015.1"/>
</dbReference>
<dbReference type="InterPro" id="IPR000182">
    <property type="entry name" value="GNAT_dom"/>
</dbReference>
<feature type="domain" description="N-acetyltransferase" evidence="3">
    <location>
        <begin position="13"/>
        <end position="184"/>
    </location>
</feature>
<dbReference type="Proteomes" id="UP001525890">
    <property type="component" value="Unassembled WGS sequence"/>
</dbReference>
<name>A0ABT2MQE3_9CYAN</name>
<dbReference type="InterPro" id="IPR016181">
    <property type="entry name" value="Acyl_CoA_acyltransferase"/>
</dbReference>
<keyword evidence="5" id="KW-1185">Reference proteome</keyword>
<dbReference type="Gene3D" id="3.40.630.30">
    <property type="match status" value="1"/>
</dbReference>
<comment type="caution">
    <text evidence="4">The sequence shown here is derived from an EMBL/GenBank/DDBJ whole genome shotgun (WGS) entry which is preliminary data.</text>
</comment>
<evidence type="ECO:0000313" key="5">
    <source>
        <dbReference type="Proteomes" id="UP001525890"/>
    </source>
</evidence>
<keyword evidence="2" id="KW-0012">Acyltransferase</keyword>
<reference evidence="4 5" key="1">
    <citation type="journal article" date="2022" name="Front. Microbiol.">
        <title>High genomic differentiation and limited gene flow indicate recent cryptic speciation within the genus Laspinema (cyanobacteria).</title>
        <authorList>
            <person name="Stanojkovic A."/>
            <person name="Skoupy S."/>
            <person name="Skaloud P."/>
            <person name="Dvorak P."/>
        </authorList>
    </citation>
    <scope>NUCLEOTIDE SEQUENCE [LARGE SCALE GENOMIC DNA]</scope>
    <source>
        <strain evidence="4 5">D2a</strain>
    </source>
</reference>
<protein>
    <submittedName>
        <fullName evidence="4">GNAT family N-acetyltransferase</fullName>
    </submittedName>
</protein>
<dbReference type="EMBL" id="JAMXFF010000015">
    <property type="protein sequence ID" value="MCT7966958.1"/>
    <property type="molecule type" value="Genomic_DNA"/>
</dbReference>
<evidence type="ECO:0000256" key="2">
    <source>
        <dbReference type="ARBA" id="ARBA00023315"/>
    </source>
</evidence>
<dbReference type="PROSITE" id="PS51186">
    <property type="entry name" value="GNAT"/>
    <property type="match status" value="1"/>
</dbReference>
<dbReference type="InterPro" id="IPR050832">
    <property type="entry name" value="Bact_Acetyltransf"/>
</dbReference>
<dbReference type="PANTHER" id="PTHR43877">
    <property type="entry name" value="AMINOALKYLPHOSPHONATE N-ACETYLTRANSFERASE-RELATED-RELATED"/>
    <property type="match status" value="1"/>
</dbReference>